<reference evidence="2 3" key="1">
    <citation type="submission" date="2024-02" db="EMBL/GenBank/DDBJ databases">
        <title>Identification of pathogenicity and growth-promoting function of Pseudomonas putida variant.</title>
        <authorList>
            <person name="Sun J."/>
        </authorList>
    </citation>
    <scope>NUCLEOTIDE SEQUENCE [LARGE SCALE GENOMIC DNA]</scope>
    <source>
        <strain evidence="2 3">A03</strain>
    </source>
</reference>
<comment type="caution">
    <text evidence="2">The sequence shown here is derived from an EMBL/GenBank/DDBJ whole genome shotgun (WGS) entry which is preliminary data.</text>
</comment>
<protein>
    <submittedName>
        <fullName evidence="2">Uncharacterized protein</fullName>
    </submittedName>
</protein>
<dbReference type="EMBL" id="JBBHLC010000080">
    <property type="protein sequence ID" value="MEJ5865439.1"/>
    <property type="molecule type" value="Genomic_DNA"/>
</dbReference>
<evidence type="ECO:0000256" key="1">
    <source>
        <dbReference type="SAM" id="Phobius"/>
    </source>
</evidence>
<feature type="transmembrane region" description="Helical" evidence="1">
    <location>
        <begin position="57"/>
        <end position="77"/>
    </location>
</feature>
<evidence type="ECO:0000313" key="3">
    <source>
        <dbReference type="Proteomes" id="UP001380290"/>
    </source>
</evidence>
<evidence type="ECO:0000313" key="2">
    <source>
        <dbReference type="EMBL" id="MEJ5865439.1"/>
    </source>
</evidence>
<name>A0ABU8QXR1_9PSED</name>
<keyword evidence="3" id="KW-1185">Reference proteome</keyword>
<gene>
    <name evidence="2" type="ORF">V7S98_19685</name>
</gene>
<keyword evidence="1" id="KW-0472">Membrane</keyword>
<feature type="transmembrane region" description="Helical" evidence="1">
    <location>
        <begin position="16"/>
        <end position="34"/>
    </location>
</feature>
<proteinExistence type="predicted"/>
<keyword evidence="1" id="KW-0812">Transmembrane</keyword>
<dbReference type="Proteomes" id="UP001380290">
    <property type="component" value="Unassembled WGS sequence"/>
</dbReference>
<organism evidence="2 3">
    <name type="scientific">Pseudomonas farsensis</name>
    <dbReference type="NCBI Taxonomy" id="2745492"/>
    <lineage>
        <taxon>Bacteria</taxon>
        <taxon>Pseudomonadati</taxon>
        <taxon>Pseudomonadota</taxon>
        <taxon>Gammaproteobacteria</taxon>
        <taxon>Pseudomonadales</taxon>
        <taxon>Pseudomonadaceae</taxon>
        <taxon>Pseudomonas</taxon>
    </lineage>
</organism>
<keyword evidence="1" id="KW-1133">Transmembrane helix</keyword>
<sequence>MWSSEGYRKLVRASGIYDLLIAGAFATPWTFALLHEQLGQLHQMLGFAGSLPAFDPVQVLLGNLMGSIICVWAWLRIRDPQRQFGRYDAVGRLLFATWQAYALALGATPVIAVILLLELVWLVLQVWPVANEQPADQKMIAAL</sequence>
<accession>A0ABU8QXR1</accession>
<feature type="transmembrane region" description="Helical" evidence="1">
    <location>
        <begin position="98"/>
        <end position="124"/>
    </location>
</feature>
<dbReference type="RefSeq" id="WP_186520994.1">
    <property type="nucleotide sequence ID" value="NZ_JABWRF020000003.1"/>
</dbReference>